<reference evidence="2 3" key="1">
    <citation type="submission" date="2015-11" db="EMBL/GenBank/DDBJ databases">
        <title>Genomic analysis of 38 Legionella species identifies large and diverse effector repertoires.</title>
        <authorList>
            <person name="Burstein D."/>
            <person name="Amaro F."/>
            <person name="Zusman T."/>
            <person name="Lifshitz Z."/>
            <person name="Cohen O."/>
            <person name="Gilbert J.A."/>
            <person name="Pupko T."/>
            <person name="Shuman H.A."/>
            <person name="Segal G."/>
        </authorList>
    </citation>
    <scope>NUCLEOTIDE SEQUENCE [LARGE SCALE GENOMIC DNA]</scope>
    <source>
        <strain evidence="2 3">ATCC 700990</strain>
    </source>
</reference>
<dbReference type="Proteomes" id="UP000054736">
    <property type="component" value="Unassembled WGS sequence"/>
</dbReference>
<organism evidence="2 3">
    <name type="scientific">Legionella drozanskii LLAP-1</name>
    <dbReference type="NCBI Taxonomy" id="1212489"/>
    <lineage>
        <taxon>Bacteria</taxon>
        <taxon>Pseudomonadati</taxon>
        <taxon>Pseudomonadota</taxon>
        <taxon>Gammaproteobacteria</taxon>
        <taxon>Legionellales</taxon>
        <taxon>Legionellaceae</taxon>
        <taxon>Legionella</taxon>
    </lineage>
</organism>
<dbReference type="AlphaFoldDB" id="A0A0W0TAH8"/>
<accession>A0A0W0TAH8</accession>
<keyword evidence="3" id="KW-1185">Reference proteome</keyword>
<feature type="coiled-coil region" evidence="1">
    <location>
        <begin position="70"/>
        <end position="132"/>
    </location>
</feature>
<comment type="caution">
    <text evidence="2">The sequence shown here is derived from an EMBL/GenBank/DDBJ whole genome shotgun (WGS) entry which is preliminary data.</text>
</comment>
<dbReference type="RefSeq" id="WP_058494935.1">
    <property type="nucleotide sequence ID" value="NZ_CAAAIU010000011.1"/>
</dbReference>
<evidence type="ECO:0000256" key="1">
    <source>
        <dbReference type="SAM" id="Coils"/>
    </source>
</evidence>
<dbReference type="EMBL" id="LNXY01000004">
    <property type="protein sequence ID" value="KTC92587.1"/>
    <property type="molecule type" value="Genomic_DNA"/>
</dbReference>
<name>A0A0W0TAH8_9GAMM</name>
<dbReference type="PATRIC" id="fig|1212489.4.peg.598"/>
<evidence type="ECO:0000313" key="2">
    <source>
        <dbReference type="EMBL" id="KTC92587.1"/>
    </source>
</evidence>
<proteinExistence type="predicted"/>
<sequence>MSIEDKVLDKNTKDAGAKIVKVAKWVLTVDDFYIKGYLEPAVAMLSSVLSGVEERNYLATLEDEHVLVLRNQLETSLLRISDKVDKMKDKLALLKDINSHLDSQISAVKEVKQKNEKTINDKQAELENTSRNQQATFWSSYLADNNPGFFKSIFLFFIPQSSIDEAKKVCNYLEKSRGLPKEIQALRETNKKLDDRLDTYECQYEDIRKQRRVLNALQSQQESLEEKVYDLVTATDILLPKLREENEKSNGVIPEIREDDEDIFRFEY</sequence>
<gene>
    <name evidence="2" type="ORF">Ldro_0577</name>
</gene>
<keyword evidence="1" id="KW-0175">Coiled coil</keyword>
<evidence type="ECO:0000313" key="3">
    <source>
        <dbReference type="Proteomes" id="UP000054736"/>
    </source>
</evidence>
<protein>
    <submittedName>
        <fullName evidence="2">Uncharacterized protein</fullName>
    </submittedName>
</protein>
<dbReference type="OrthoDB" id="5653471at2"/>
<feature type="coiled-coil region" evidence="1">
    <location>
        <begin position="183"/>
        <end position="227"/>
    </location>
</feature>